<dbReference type="SUPFAM" id="SSF46785">
    <property type="entry name" value="Winged helix' DNA-binding domain"/>
    <property type="match status" value="1"/>
</dbReference>
<proteinExistence type="predicted"/>
<sequence>MSNEVLKVLIDEKASKIVELTKHEPKTTKELAKLLNVKNSNLYYPIKKLLEVNALKITEERQIKNMTEYYYSSAHLANEAINFDFPFITENFDQLVALNMLNVNKVFDAMAYDIEANMGKTEEEIKNLDEPNTATFSSMEVNIPYKEWIHLLAEMRKLVSDYKEKYEDETLPSYSIYLASCKNISEDNESK</sequence>
<evidence type="ECO:0000256" key="1">
    <source>
        <dbReference type="ARBA" id="ARBA00023125"/>
    </source>
</evidence>
<dbReference type="Gene3D" id="1.10.10.10">
    <property type="entry name" value="Winged helix-like DNA-binding domain superfamily/Winged helix DNA-binding domain"/>
    <property type="match status" value="1"/>
</dbReference>
<evidence type="ECO:0000313" key="3">
    <source>
        <dbReference type="Proteomes" id="UP000295280"/>
    </source>
</evidence>
<dbReference type="Pfam" id="PF12840">
    <property type="entry name" value="HTH_20"/>
    <property type="match status" value="1"/>
</dbReference>
<dbReference type="OrthoDB" id="9788770at2"/>
<comment type="caution">
    <text evidence="2">The sequence shown here is derived from an EMBL/GenBank/DDBJ whole genome shotgun (WGS) entry which is preliminary data.</text>
</comment>
<dbReference type="InterPro" id="IPR011991">
    <property type="entry name" value="ArsR-like_HTH"/>
</dbReference>
<dbReference type="InterPro" id="IPR036390">
    <property type="entry name" value="WH_DNA-bd_sf"/>
</dbReference>
<evidence type="ECO:0000313" key="2">
    <source>
        <dbReference type="EMBL" id="TDM02213.1"/>
    </source>
</evidence>
<name>A0A9Q8CLK8_9STAP</name>
<reference evidence="2 3" key="1">
    <citation type="submission" date="2019-01" db="EMBL/GenBank/DDBJ databases">
        <title>Draft genome sequences of the type strains of six Macrococcus species.</title>
        <authorList>
            <person name="Mazhar S."/>
            <person name="Altermann E."/>
            <person name="Hill C."/>
            <person name="Mcauliffe O."/>
        </authorList>
    </citation>
    <scope>NUCLEOTIDE SEQUENCE [LARGE SCALE GENOMIC DNA]</scope>
    <source>
        <strain evidence="2 3">ATCC 51828</strain>
    </source>
</reference>
<dbReference type="InterPro" id="IPR036388">
    <property type="entry name" value="WH-like_DNA-bd_sf"/>
</dbReference>
<dbReference type="EMBL" id="SCWD01000002">
    <property type="protein sequence ID" value="TDM02213.1"/>
    <property type="molecule type" value="Genomic_DNA"/>
</dbReference>
<dbReference type="RefSeq" id="WP_133417700.1">
    <property type="nucleotide sequence ID" value="NZ_SCWD01000002.1"/>
</dbReference>
<accession>A0A9Q8CLK8</accession>
<dbReference type="CDD" id="cd00090">
    <property type="entry name" value="HTH_ARSR"/>
    <property type="match status" value="1"/>
</dbReference>
<dbReference type="Proteomes" id="UP000295280">
    <property type="component" value="Unassembled WGS sequence"/>
</dbReference>
<dbReference type="GO" id="GO:0003677">
    <property type="term" value="F:DNA binding"/>
    <property type="evidence" value="ECO:0007669"/>
    <property type="project" value="UniProtKB-KW"/>
</dbReference>
<gene>
    <name evidence="2" type="ORF">ERX40_06565</name>
</gene>
<dbReference type="AlphaFoldDB" id="A0A9Q8CLK8"/>
<keyword evidence="3" id="KW-1185">Reference proteome</keyword>
<keyword evidence="1" id="KW-0238">DNA-binding</keyword>
<organism evidence="2 3">
    <name type="scientific">Macrococcus carouselicus</name>
    <dbReference type="NCBI Taxonomy" id="69969"/>
    <lineage>
        <taxon>Bacteria</taxon>
        <taxon>Bacillati</taxon>
        <taxon>Bacillota</taxon>
        <taxon>Bacilli</taxon>
        <taxon>Bacillales</taxon>
        <taxon>Staphylococcaceae</taxon>
        <taxon>Macrococcus</taxon>
    </lineage>
</organism>
<protein>
    <submittedName>
        <fullName evidence="2">ArsR family transcriptional regulator</fullName>
    </submittedName>
</protein>